<dbReference type="OrthoDB" id="4847749at2759"/>
<evidence type="ECO:0000313" key="3">
    <source>
        <dbReference type="Proteomes" id="UP000182658"/>
    </source>
</evidence>
<evidence type="ECO:0000256" key="1">
    <source>
        <dbReference type="SAM" id="Phobius"/>
    </source>
</evidence>
<protein>
    <submittedName>
        <fullName evidence="2">Uncharacterized protein</fullName>
    </submittedName>
</protein>
<keyword evidence="1" id="KW-1133">Transmembrane helix</keyword>
<keyword evidence="1" id="KW-0812">Transmembrane</keyword>
<feature type="transmembrane region" description="Helical" evidence="1">
    <location>
        <begin position="20"/>
        <end position="49"/>
    </location>
</feature>
<sequence length="191" mass="21220">MANFVLFETTESIIEILWDIALAFFIVRLAFIYFALAFTSGAAITYVAYNYPQLTPTTHKLVTPQSEVVLAPFLLLSSVFWAYVVVTRCEIPRVAGFRLATGGVALLFMVMAEAAVGLGLWEEGYGNWMGERVGLGFCALLAAFALMPTVLMAFEAKSGKKREDKTWHGHEEKRIIDAVPTVNVSDKEKRQ</sequence>
<dbReference type="EMBL" id="KV875093">
    <property type="protein sequence ID" value="OIW35292.1"/>
    <property type="molecule type" value="Genomic_DNA"/>
</dbReference>
<organism evidence="2 3">
    <name type="scientific">Coniochaeta ligniaria NRRL 30616</name>
    <dbReference type="NCBI Taxonomy" id="1408157"/>
    <lineage>
        <taxon>Eukaryota</taxon>
        <taxon>Fungi</taxon>
        <taxon>Dikarya</taxon>
        <taxon>Ascomycota</taxon>
        <taxon>Pezizomycotina</taxon>
        <taxon>Sordariomycetes</taxon>
        <taxon>Sordariomycetidae</taxon>
        <taxon>Coniochaetales</taxon>
        <taxon>Coniochaetaceae</taxon>
        <taxon>Coniochaeta</taxon>
    </lineage>
</organism>
<feature type="transmembrane region" description="Helical" evidence="1">
    <location>
        <begin position="133"/>
        <end position="154"/>
    </location>
</feature>
<dbReference type="Proteomes" id="UP000182658">
    <property type="component" value="Unassembled WGS sequence"/>
</dbReference>
<reference evidence="2 3" key="1">
    <citation type="submission" date="2016-10" db="EMBL/GenBank/DDBJ databases">
        <title>Draft genome sequence of Coniochaeta ligniaria NRRL30616, a lignocellulolytic fungus for bioabatement of inhibitors in plant biomass hydrolysates.</title>
        <authorList>
            <consortium name="DOE Joint Genome Institute"/>
            <person name="Jimenez D.J."/>
            <person name="Hector R.E."/>
            <person name="Riley R."/>
            <person name="Sun H."/>
            <person name="Grigoriev I.V."/>
            <person name="Van Elsas J.D."/>
            <person name="Nichols N.N."/>
        </authorList>
    </citation>
    <scope>NUCLEOTIDE SEQUENCE [LARGE SCALE GENOMIC DNA]</scope>
    <source>
        <strain evidence="2 3">NRRL 30616</strain>
    </source>
</reference>
<proteinExistence type="predicted"/>
<accession>A0A1J7K0Q8</accession>
<name>A0A1J7K0Q8_9PEZI</name>
<keyword evidence="3" id="KW-1185">Reference proteome</keyword>
<dbReference type="InParanoid" id="A0A1J7K0Q8"/>
<dbReference type="AlphaFoldDB" id="A0A1J7K0Q8"/>
<feature type="transmembrane region" description="Helical" evidence="1">
    <location>
        <begin position="69"/>
        <end position="87"/>
    </location>
</feature>
<gene>
    <name evidence="2" type="ORF">CONLIGDRAFT_676216</name>
</gene>
<evidence type="ECO:0000313" key="2">
    <source>
        <dbReference type="EMBL" id="OIW35292.1"/>
    </source>
</evidence>
<feature type="transmembrane region" description="Helical" evidence="1">
    <location>
        <begin position="99"/>
        <end position="121"/>
    </location>
</feature>
<keyword evidence="1" id="KW-0472">Membrane</keyword>